<dbReference type="PANTHER" id="PTHR13817">
    <property type="entry name" value="TITIN"/>
    <property type="match status" value="1"/>
</dbReference>
<proteinExistence type="predicted"/>
<evidence type="ECO:0000259" key="3">
    <source>
        <dbReference type="PROSITE" id="PS50835"/>
    </source>
</evidence>
<protein>
    <submittedName>
        <fullName evidence="5">Immunoglobulin domain-containing protein</fullName>
    </submittedName>
</protein>
<dbReference type="Gene3D" id="2.60.40.10">
    <property type="entry name" value="Immunoglobulins"/>
    <property type="match status" value="3"/>
</dbReference>
<dbReference type="InterPro" id="IPR001119">
    <property type="entry name" value="SLH_dom"/>
</dbReference>
<dbReference type="SMART" id="SM00408">
    <property type="entry name" value="IGc2"/>
    <property type="match status" value="3"/>
</dbReference>
<dbReference type="InterPro" id="IPR003598">
    <property type="entry name" value="Ig_sub2"/>
</dbReference>
<dbReference type="Pfam" id="PF00395">
    <property type="entry name" value="SLH"/>
    <property type="match status" value="3"/>
</dbReference>
<dbReference type="InterPro" id="IPR050964">
    <property type="entry name" value="Striated_Muscle_Regulatory"/>
</dbReference>
<dbReference type="InterPro" id="IPR013783">
    <property type="entry name" value="Ig-like_fold"/>
</dbReference>
<comment type="caution">
    <text evidence="5">The sequence shown here is derived from an EMBL/GenBank/DDBJ whole genome shotgun (WGS) entry which is preliminary data.</text>
</comment>
<dbReference type="SUPFAM" id="SSF48726">
    <property type="entry name" value="Immunoglobulin"/>
    <property type="match status" value="3"/>
</dbReference>
<dbReference type="PROSITE" id="PS50835">
    <property type="entry name" value="IG_LIKE"/>
    <property type="match status" value="3"/>
</dbReference>
<dbReference type="PANTHER" id="PTHR13817:SF73">
    <property type="entry name" value="FIBRONECTIN TYPE-III DOMAIN-CONTAINING PROTEIN"/>
    <property type="match status" value="1"/>
</dbReference>
<dbReference type="Pfam" id="PF07679">
    <property type="entry name" value="I-set"/>
    <property type="match status" value="2"/>
</dbReference>
<dbReference type="InterPro" id="IPR007110">
    <property type="entry name" value="Ig-like_dom"/>
</dbReference>
<feature type="domain" description="SLH" evidence="4">
    <location>
        <begin position="623"/>
        <end position="685"/>
    </location>
</feature>
<evidence type="ECO:0000259" key="4">
    <source>
        <dbReference type="PROSITE" id="PS51272"/>
    </source>
</evidence>
<keyword evidence="1" id="KW-0677">Repeat</keyword>
<evidence type="ECO:0000313" key="6">
    <source>
        <dbReference type="Proteomes" id="UP000600565"/>
    </source>
</evidence>
<dbReference type="RefSeq" id="WP_191701570.1">
    <property type="nucleotide sequence ID" value="NZ_JACSPW010000006.1"/>
</dbReference>
<dbReference type="SMART" id="SM00409">
    <property type="entry name" value="IG"/>
    <property type="match status" value="3"/>
</dbReference>
<evidence type="ECO:0000313" key="5">
    <source>
        <dbReference type="EMBL" id="MBD8033039.1"/>
    </source>
</evidence>
<feature type="region of interest" description="Disordered" evidence="2">
    <location>
        <begin position="405"/>
        <end position="470"/>
    </location>
</feature>
<accession>A0ABR8XM98</accession>
<feature type="domain" description="SLH" evidence="4">
    <location>
        <begin position="566"/>
        <end position="622"/>
    </location>
</feature>
<evidence type="ECO:0000256" key="2">
    <source>
        <dbReference type="SAM" id="MobiDB-lite"/>
    </source>
</evidence>
<dbReference type="Pfam" id="PF13927">
    <property type="entry name" value="Ig_3"/>
    <property type="match status" value="1"/>
</dbReference>
<reference evidence="5 6" key="1">
    <citation type="submission" date="2020-08" db="EMBL/GenBank/DDBJ databases">
        <title>A Genomic Blueprint of the Chicken Gut Microbiome.</title>
        <authorList>
            <person name="Gilroy R."/>
            <person name="Ravi A."/>
            <person name="Getino M."/>
            <person name="Pursley I."/>
            <person name="Horton D.L."/>
            <person name="Alikhan N.-F."/>
            <person name="Baker D."/>
            <person name="Gharbi K."/>
            <person name="Hall N."/>
            <person name="Watson M."/>
            <person name="Adriaenssens E.M."/>
            <person name="Foster-Nyarko E."/>
            <person name="Jarju S."/>
            <person name="Secka A."/>
            <person name="Antonio M."/>
            <person name="Oren A."/>
            <person name="Chaudhuri R."/>
            <person name="La Ragione R.M."/>
            <person name="Hildebrand F."/>
            <person name="Pallen M.J."/>
        </authorList>
    </citation>
    <scope>NUCLEOTIDE SEQUENCE [LARGE SCALE GENOMIC DNA]</scope>
    <source>
        <strain evidence="5 6">Sa1YVA6</strain>
    </source>
</reference>
<dbReference type="InterPro" id="IPR003599">
    <property type="entry name" value="Ig_sub"/>
</dbReference>
<dbReference type="InterPro" id="IPR036179">
    <property type="entry name" value="Ig-like_dom_sf"/>
</dbReference>
<feature type="domain" description="SLH" evidence="4">
    <location>
        <begin position="687"/>
        <end position="745"/>
    </location>
</feature>
<organism evidence="5 6">
    <name type="scientific">Solibacillus merdavium</name>
    <dbReference type="NCBI Taxonomy" id="2762218"/>
    <lineage>
        <taxon>Bacteria</taxon>
        <taxon>Bacillati</taxon>
        <taxon>Bacillota</taxon>
        <taxon>Bacilli</taxon>
        <taxon>Bacillales</taxon>
        <taxon>Caryophanaceae</taxon>
        <taxon>Solibacillus</taxon>
    </lineage>
</organism>
<feature type="compositionally biased region" description="Pro residues" evidence="2">
    <location>
        <begin position="425"/>
        <end position="444"/>
    </location>
</feature>
<sequence>MNDKALKKITLLLVVLFLTFGTMIPNKNWVQAASGTPPKVININRNLPLDEKTNATSITYLVTFSESVTGVDSDDFILTTTGNASGRIASVVGGGTIFQVMVNDITGVGTLRLDLKPSGTGIVNGDGLAIATGYTVGQVYTVGTAPTIITQPSNQTITAGGSATFTVTATGDATLSYQWQKGGINIVGATSASLTINNLQTSDAGDYTVVVTNEIGNVTSNAATLSIKPATVAPTITTQPSDKTITVGGGAIFTVTATGDAPLNYQWKKGGVDIAGGASASLTINNVQISDAGSYTVVVTNAVGNVTSNTATLTVTPVPVALEITTQPSNQMIIAGGSATFTVTATSDTSLSYQWKKDGADIVGATRASLTINNVQAGDAGIYAVVVTNAVGNATSNAATLTVMPAPTPVDPTPGNGDVEVEPTQPAPVNPTPTVPTQPTPSVPAPTDTVTPPADNTETTPPLEVPTETPSVEQDILKLVKLDLPVGLVEGSVTITINKETGNLVITSTELNNTRAATITIPVLTENANKILKIRTANGLEAVAYTIKDGKIVVQLHKAGELVFVDANIDLTDISNNQFRSDIEMLAQRGIFTGDNGKFNPTANMTRAQFAGTLVRALGLNETATSFADVNSSTWYAGSAGALADLGLMNGESGAFNPGGKITRQQMFAVLSNLLEAKGIEASNDLTGDFKDASKVSDYAKPHVSILIEIGAVSGDNGLLKPQENVTKGQMAKVLAKVLAKVEAL</sequence>
<feature type="domain" description="Ig-like" evidence="3">
    <location>
        <begin position="146"/>
        <end position="226"/>
    </location>
</feature>
<gene>
    <name evidence="5" type="ORF">H9632_08165</name>
</gene>
<keyword evidence="6" id="KW-1185">Reference proteome</keyword>
<dbReference type="Proteomes" id="UP000600565">
    <property type="component" value="Unassembled WGS sequence"/>
</dbReference>
<feature type="compositionally biased region" description="Low complexity" evidence="2">
    <location>
        <begin position="445"/>
        <end position="470"/>
    </location>
</feature>
<name>A0ABR8XM98_9BACL</name>
<feature type="domain" description="Ig-like" evidence="3">
    <location>
        <begin position="319"/>
        <end position="402"/>
    </location>
</feature>
<dbReference type="PROSITE" id="PS51272">
    <property type="entry name" value="SLH"/>
    <property type="match status" value="3"/>
</dbReference>
<dbReference type="InterPro" id="IPR013098">
    <property type="entry name" value="Ig_I-set"/>
</dbReference>
<evidence type="ECO:0000256" key="1">
    <source>
        <dbReference type="ARBA" id="ARBA00022737"/>
    </source>
</evidence>
<dbReference type="EMBL" id="JACSPW010000006">
    <property type="protein sequence ID" value="MBD8033039.1"/>
    <property type="molecule type" value="Genomic_DNA"/>
</dbReference>
<feature type="domain" description="Ig-like" evidence="3">
    <location>
        <begin position="234"/>
        <end position="314"/>
    </location>
</feature>